<gene>
    <name evidence="1" type="ORF">CEXT_713051</name>
</gene>
<name>A0AAV4RGD9_CAEEX</name>
<accession>A0AAV4RGD9</accession>
<dbReference type="Proteomes" id="UP001054945">
    <property type="component" value="Unassembled WGS sequence"/>
</dbReference>
<protein>
    <submittedName>
        <fullName evidence="1">Uncharacterized protein</fullName>
    </submittedName>
</protein>
<proteinExistence type="predicted"/>
<organism evidence="1 2">
    <name type="scientific">Caerostris extrusa</name>
    <name type="common">Bark spider</name>
    <name type="synonym">Caerostris bankana</name>
    <dbReference type="NCBI Taxonomy" id="172846"/>
    <lineage>
        <taxon>Eukaryota</taxon>
        <taxon>Metazoa</taxon>
        <taxon>Ecdysozoa</taxon>
        <taxon>Arthropoda</taxon>
        <taxon>Chelicerata</taxon>
        <taxon>Arachnida</taxon>
        <taxon>Araneae</taxon>
        <taxon>Araneomorphae</taxon>
        <taxon>Entelegynae</taxon>
        <taxon>Araneoidea</taxon>
        <taxon>Araneidae</taxon>
        <taxon>Caerostris</taxon>
    </lineage>
</organism>
<dbReference type="AlphaFoldDB" id="A0AAV4RGD9"/>
<evidence type="ECO:0000313" key="1">
    <source>
        <dbReference type="EMBL" id="GIY21383.1"/>
    </source>
</evidence>
<dbReference type="EMBL" id="BPLR01008013">
    <property type="protein sequence ID" value="GIY21383.1"/>
    <property type="molecule type" value="Genomic_DNA"/>
</dbReference>
<evidence type="ECO:0000313" key="2">
    <source>
        <dbReference type="Proteomes" id="UP001054945"/>
    </source>
</evidence>
<sequence>MELISRKGPIVEIVPRILSSGSVMWYKVEFPGKLSFKDVPGSSMSHIVGRIVNLSHIVGRIVNLSHIVVFVFVKMVNV</sequence>
<keyword evidence="2" id="KW-1185">Reference proteome</keyword>
<comment type="caution">
    <text evidence="1">The sequence shown here is derived from an EMBL/GenBank/DDBJ whole genome shotgun (WGS) entry which is preliminary data.</text>
</comment>
<reference evidence="1 2" key="1">
    <citation type="submission" date="2021-06" db="EMBL/GenBank/DDBJ databases">
        <title>Caerostris extrusa draft genome.</title>
        <authorList>
            <person name="Kono N."/>
            <person name="Arakawa K."/>
        </authorList>
    </citation>
    <scope>NUCLEOTIDE SEQUENCE [LARGE SCALE GENOMIC DNA]</scope>
</reference>